<evidence type="ECO:0000259" key="2">
    <source>
        <dbReference type="SMART" id="SM01008"/>
    </source>
</evidence>
<dbReference type="OrthoDB" id="9767994at2"/>
<dbReference type="Gene3D" id="3.30.365.10">
    <property type="entry name" value="Aldehyde oxidase/xanthine dehydrogenase, molybdopterin binding domain"/>
    <property type="match status" value="4"/>
</dbReference>
<dbReference type="SUPFAM" id="SSF54665">
    <property type="entry name" value="CO dehydrogenase molybdoprotein N-domain-like"/>
    <property type="match status" value="1"/>
</dbReference>
<dbReference type="EMBL" id="SPDV01000003">
    <property type="protein sequence ID" value="TFI59837.1"/>
    <property type="molecule type" value="Genomic_DNA"/>
</dbReference>
<keyword evidence="4" id="KW-1185">Reference proteome</keyword>
<dbReference type="AlphaFoldDB" id="A0A4Y8ZWI8"/>
<dbReference type="Gene3D" id="3.90.1170.50">
    <property type="entry name" value="Aldehyde oxidase/xanthine dehydrogenase, a/b hammerhead"/>
    <property type="match status" value="1"/>
</dbReference>
<keyword evidence="1" id="KW-0812">Transmembrane</keyword>
<dbReference type="RefSeq" id="WP_135083605.1">
    <property type="nucleotide sequence ID" value="NZ_SPDV01000003.1"/>
</dbReference>
<protein>
    <submittedName>
        <fullName evidence="3">Xanthine dehydrogenase family protein molybdopterin-binding subunit</fullName>
    </submittedName>
</protein>
<dbReference type="InterPro" id="IPR037165">
    <property type="entry name" value="AldOxase/xan_DH_Mopterin-bd_sf"/>
</dbReference>
<name>A0A4Y8ZWI8_9SPHN</name>
<dbReference type="PIRSF" id="PIRSF036389">
    <property type="entry name" value="IOR_B"/>
    <property type="match status" value="1"/>
</dbReference>
<keyword evidence="1" id="KW-0472">Membrane</keyword>
<evidence type="ECO:0000313" key="3">
    <source>
        <dbReference type="EMBL" id="TFI59837.1"/>
    </source>
</evidence>
<dbReference type="InterPro" id="IPR036856">
    <property type="entry name" value="Ald_Oxase/Xan_DH_a/b_sf"/>
</dbReference>
<dbReference type="InterPro" id="IPR006311">
    <property type="entry name" value="TAT_signal"/>
</dbReference>
<dbReference type="InterPro" id="IPR012368">
    <property type="entry name" value="OxRdtase_Mopterin-bd_su_IorB"/>
</dbReference>
<dbReference type="Pfam" id="PF02738">
    <property type="entry name" value="MoCoBD_1"/>
    <property type="match status" value="1"/>
</dbReference>
<evidence type="ECO:0000313" key="4">
    <source>
        <dbReference type="Proteomes" id="UP000298213"/>
    </source>
</evidence>
<feature type="transmembrane region" description="Helical" evidence="1">
    <location>
        <begin position="12"/>
        <end position="30"/>
    </location>
</feature>
<comment type="caution">
    <text evidence="3">The sequence shown here is derived from an EMBL/GenBank/DDBJ whole genome shotgun (WGS) entry which is preliminary data.</text>
</comment>
<organism evidence="3 4">
    <name type="scientific">Sphingomonas parva</name>
    <dbReference type="NCBI Taxonomy" id="2555898"/>
    <lineage>
        <taxon>Bacteria</taxon>
        <taxon>Pseudomonadati</taxon>
        <taxon>Pseudomonadota</taxon>
        <taxon>Alphaproteobacteria</taxon>
        <taxon>Sphingomonadales</taxon>
        <taxon>Sphingomonadaceae</taxon>
        <taxon>Sphingomonas</taxon>
    </lineage>
</organism>
<sequence length="736" mass="77639">MAEYAPRISRRTLLIGGGAGAGLLLAWSLWPRRYAPNLRTGPGEHLFNAFLKIASDGRVIVAVPQVELGQGVWTTLPQILADELGAAWETIAVEPAPPGPFCANQLIAEERAVGPESGFLDGVRRWRAREVAARDAAMVTGGSTSVRAFEQVMREAGAGARALLMKAAAARWNVPWESLDTAGGFVVGDAGKLRFGELAEAAAAEELPDVLLMRGGVDNRLAGQALTRLDLPSKVDGSARFAGDVRLADMLFASVRSAPPGGSLLRVDRDAAKRVPGVARLFDSPQWVAALATDWWAADRALRAMNPAWRVAAEPSVAGIEAAFSQALEEDDGERLFERGDLAAAFAGGDVVRGHYFVGPAANAPLETLTATVRLSGDLLEIWAPVQAPGIARDAAARVAGLPEANVTVYPMLVGGGYGRKFEVRAIEQAVVLAMKARRPVQVVWSRAEETAADTLRPPARGMLTARLGSGGLVAGWRTRIAAPDVRPQLERRLGSDILDGLADPVAGAAPPYGIPAVAVDYSAAEVPIERGLWRSGAHAYTTFFSESFVDELSRLAGLDPLSFRMQMLGDNPRLARCLQTAATMGQWDGGQPGSAMGLALLAAFGSYIATVMEVEIGSDQRVRVRRAVSAVDCGRVVNPNVVRQQIEGGLIFGIAAASANPIDFAHGRPTPRGFGDLAFPGLARSPEVTVELIDSDEAPGGVTELAVPTAAPAMANALFALTGRRLRKLPLVIGG</sequence>
<dbReference type="Pfam" id="PF20256">
    <property type="entry name" value="MoCoBD_2"/>
    <property type="match status" value="2"/>
</dbReference>
<feature type="domain" description="Aldehyde oxidase/xanthine dehydrogenase a/b hammerhead" evidence="2">
    <location>
        <begin position="236"/>
        <end position="313"/>
    </location>
</feature>
<dbReference type="InterPro" id="IPR046867">
    <property type="entry name" value="AldOxase/xan_DH_MoCoBD2"/>
</dbReference>
<dbReference type="GO" id="GO:0016491">
    <property type="term" value="F:oxidoreductase activity"/>
    <property type="evidence" value="ECO:0007669"/>
    <property type="project" value="InterPro"/>
</dbReference>
<evidence type="ECO:0000256" key="1">
    <source>
        <dbReference type="SAM" id="Phobius"/>
    </source>
</evidence>
<dbReference type="PROSITE" id="PS51318">
    <property type="entry name" value="TAT"/>
    <property type="match status" value="1"/>
</dbReference>
<dbReference type="Proteomes" id="UP000298213">
    <property type="component" value="Unassembled WGS sequence"/>
</dbReference>
<keyword evidence="1" id="KW-1133">Transmembrane helix</keyword>
<reference evidence="3 4" key="1">
    <citation type="submission" date="2019-03" db="EMBL/GenBank/DDBJ databases">
        <title>Genome sequence of Sphingomonas sp. 17J27-24.</title>
        <authorList>
            <person name="Kim M."/>
            <person name="Maeng S."/>
            <person name="Sathiyaraj S."/>
        </authorList>
    </citation>
    <scope>NUCLEOTIDE SEQUENCE [LARGE SCALE GENOMIC DNA]</scope>
    <source>
        <strain evidence="3 4">17J27-24</strain>
    </source>
</reference>
<dbReference type="SUPFAM" id="SSF56003">
    <property type="entry name" value="Molybdenum cofactor-binding domain"/>
    <property type="match status" value="2"/>
</dbReference>
<dbReference type="PANTHER" id="PTHR47495:SF1">
    <property type="entry name" value="BLL3820 PROTEIN"/>
    <property type="match status" value="1"/>
</dbReference>
<dbReference type="InterPro" id="IPR000674">
    <property type="entry name" value="Ald_Oxase/Xan_DH_a/b"/>
</dbReference>
<dbReference type="InterPro" id="IPR052516">
    <property type="entry name" value="N-heterocyclic_Hydroxylase"/>
</dbReference>
<dbReference type="PANTHER" id="PTHR47495">
    <property type="entry name" value="ALDEHYDE DEHYDROGENASE"/>
    <property type="match status" value="1"/>
</dbReference>
<accession>A0A4Y8ZWI8</accession>
<dbReference type="InterPro" id="IPR008274">
    <property type="entry name" value="AldOxase/xan_DH_MoCoBD1"/>
</dbReference>
<gene>
    <name evidence="3" type="ORF">E2493_03120</name>
</gene>
<proteinExistence type="predicted"/>
<dbReference type="SMART" id="SM01008">
    <property type="entry name" value="Ald_Xan_dh_C"/>
    <property type="match status" value="1"/>
</dbReference>